<dbReference type="CDD" id="cd02947">
    <property type="entry name" value="TRX_family"/>
    <property type="match status" value="1"/>
</dbReference>
<dbReference type="Pfam" id="PF00085">
    <property type="entry name" value="Thioredoxin"/>
    <property type="match status" value="1"/>
</dbReference>
<evidence type="ECO:0000313" key="3">
    <source>
        <dbReference type="Proteomes" id="UP000193588"/>
    </source>
</evidence>
<evidence type="ECO:0000313" key="2">
    <source>
        <dbReference type="EMBL" id="OSP89721.1"/>
    </source>
</evidence>
<protein>
    <recommendedName>
        <fullName evidence="1">Thioredoxin domain-containing protein</fullName>
    </recommendedName>
</protein>
<evidence type="ECO:0000259" key="1">
    <source>
        <dbReference type="Pfam" id="PF00085"/>
    </source>
</evidence>
<comment type="caution">
    <text evidence="2">The sequence shown here is derived from an EMBL/GenBank/DDBJ whole genome shotgun (WGS) entry which is preliminary data.</text>
</comment>
<name>A0A1X4JLV3_9LACO</name>
<dbReference type="RefSeq" id="WP_085638165.1">
    <property type="nucleotide sequence ID" value="NZ_NDXJ01000005.1"/>
</dbReference>
<dbReference type="InterPro" id="IPR036249">
    <property type="entry name" value="Thioredoxin-like_sf"/>
</dbReference>
<sequence length="135" mass="15075">MNLKQFWRDILILLAALATAIGGYTVWDNHTYHDTSHAKVSLQQAAKDGGDTVLIFHKTGCADCSKVVTDVNAGIDNNLTTRFVVDDTKNSDLYKDYQVTEVPTFIRFLNGKEIEHYSGTDKQAISDFLSSQTKQ</sequence>
<dbReference type="AlphaFoldDB" id="A0A1X4JLV3"/>
<proteinExistence type="predicted"/>
<organism evidence="2 3">
    <name type="scientific">Weissella cibaria</name>
    <dbReference type="NCBI Taxonomy" id="137591"/>
    <lineage>
        <taxon>Bacteria</taxon>
        <taxon>Bacillati</taxon>
        <taxon>Bacillota</taxon>
        <taxon>Bacilli</taxon>
        <taxon>Lactobacillales</taxon>
        <taxon>Lactobacillaceae</taxon>
        <taxon>Weissella</taxon>
    </lineage>
</organism>
<accession>A0A1X4JLV3</accession>
<dbReference type="SUPFAM" id="SSF52833">
    <property type="entry name" value="Thioredoxin-like"/>
    <property type="match status" value="1"/>
</dbReference>
<dbReference type="EMBL" id="NDXJ01000005">
    <property type="protein sequence ID" value="OSP89721.1"/>
    <property type="molecule type" value="Genomic_DNA"/>
</dbReference>
<dbReference type="InterPro" id="IPR013766">
    <property type="entry name" value="Thioredoxin_domain"/>
</dbReference>
<reference evidence="2 3" key="1">
    <citation type="submission" date="2017-04" db="EMBL/GenBank/DDBJ databases">
        <title>The genome sequence of Weissella cibaria isolated from wild Drosophila.</title>
        <authorList>
            <person name="Ricks N.J."/>
            <person name="Carroll C."/>
            <person name="Walters A."/>
            <person name="Newell P.D."/>
            <person name="Chaston J.M."/>
        </authorList>
    </citation>
    <scope>NUCLEOTIDE SEQUENCE [LARGE SCALE GENOMIC DNA]</scope>
    <source>
        <strain evidence="2 3">DmW_103</strain>
    </source>
</reference>
<dbReference type="Proteomes" id="UP000193588">
    <property type="component" value="Unassembled WGS sequence"/>
</dbReference>
<feature type="domain" description="Thioredoxin" evidence="1">
    <location>
        <begin position="48"/>
        <end position="129"/>
    </location>
</feature>
<gene>
    <name evidence="2" type="ORF">B9D04_04170</name>
</gene>
<dbReference type="Gene3D" id="3.40.30.10">
    <property type="entry name" value="Glutaredoxin"/>
    <property type="match status" value="1"/>
</dbReference>